<evidence type="ECO:0000313" key="1">
    <source>
        <dbReference type="EMBL" id="MBP3954745.1"/>
    </source>
</evidence>
<name>A0ABS5BM01_9BACT</name>
<accession>A0ABS5BM01</accession>
<comment type="caution">
    <text evidence="1">The sequence shown here is derived from an EMBL/GenBank/DDBJ whole genome shotgun (WGS) entry which is preliminary data.</text>
</comment>
<dbReference type="Proteomes" id="UP000676565">
    <property type="component" value="Unassembled WGS sequence"/>
</dbReference>
<evidence type="ECO:0008006" key="3">
    <source>
        <dbReference type="Google" id="ProtNLM"/>
    </source>
</evidence>
<evidence type="ECO:0000313" key="2">
    <source>
        <dbReference type="Proteomes" id="UP000676565"/>
    </source>
</evidence>
<sequence length="45" mass="5151">MRAANPGKAVEVWAEDEARLGLKPITRRVWWRKGCRPGSCGRTKR</sequence>
<reference evidence="1 2" key="1">
    <citation type="submission" date="2021-04" db="EMBL/GenBank/DDBJ databases">
        <authorList>
            <person name="Ivanova A."/>
        </authorList>
    </citation>
    <scope>NUCLEOTIDE SEQUENCE [LARGE SCALE GENOMIC DNA]</scope>
    <source>
        <strain evidence="1 2">G18</strain>
    </source>
</reference>
<gene>
    <name evidence="1" type="ORF">J8F10_05530</name>
</gene>
<dbReference type="EMBL" id="JAGKQQ010000001">
    <property type="protein sequence ID" value="MBP3954745.1"/>
    <property type="molecule type" value="Genomic_DNA"/>
</dbReference>
<dbReference type="RefSeq" id="WP_210652862.1">
    <property type="nucleotide sequence ID" value="NZ_JAGKQQ010000001.1"/>
</dbReference>
<proteinExistence type="predicted"/>
<protein>
    <recommendedName>
        <fullName evidence="3">Transposase</fullName>
    </recommendedName>
</protein>
<organism evidence="1 2">
    <name type="scientific">Gemmata palustris</name>
    <dbReference type="NCBI Taxonomy" id="2822762"/>
    <lineage>
        <taxon>Bacteria</taxon>
        <taxon>Pseudomonadati</taxon>
        <taxon>Planctomycetota</taxon>
        <taxon>Planctomycetia</taxon>
        <taxon>Gemmatales</taxon>
        <taxon>Gemmataceae</taxon>
        <taxon>Gemmata</taxon>
    </lineage>
</organism>
<keyword evidence="2" id="KW-1185">Reference proteome</keyword>